<evidence type="ECO:0000313" key="3">
    <source>
        <dbReference type="Proteomes" id="UP001432027"/>
    </source>
</evidence>
<accession>A0AAV5U3X0</accession>
<sequence>LLRMNGEASVNCLICYQKLVVKKISPHIHEHFHYFPWKCNGCSFTSIDRSGLDQHIFETYHNGGHVIDRYKQMKVDDQINDTCFVAKYGLEELLKQKIIHSLVPPAFTQSTSRSAQDILPPIDVVQEEAPPSLISIANATIEMGEVKKEVKLEKKNPHENIDASAPASPVAAVEMAASAAVTQSIDGKEGKTTSWKGGKDHLVSRRSMPG</sequence>
<dbReference type="AlphaFoldDB" id="A0AAV5U3X0"/>
<feature type="non-terminal residue" evidence="2">
    <location>
        <position position="210"/>
    </location>
</feature>
<feature type="region of interest" description="Disordered" evidence="1">
    <location>
        <begin position="183"/>
        <end position="210"/>
    </location>
</feature>
<dbReference type="EMBL" id="BTSX01000005">
    <property type="protein sequence ID" value="GMT01138.1"/>
    <property type="molecule type" value="Genomic_DNA"/>
</dbReference>
<evidence type="ECO:0008006" key="4">
    <source>
        <dbReference type="Google" id="ProtNLM"/>
    </source>
</evidence>
<proteinExistence type="predicted"/>
<dbReference type="InterPro" id="IPR013083">
    <property type="entry name" value="Znf_RING/FYVE/PHD"/>
</dbReference>
<dbReference type="Gene3D" id="3.30.40.10">
    <property type="entry name" value="Zinc/RING finger domain, C3HC4 (zinc finger)"/>
    <property type="match status" value="1"/>
</dbReference>
<evidence type="ECO:0000313" key="2">
    <source>
        <dbReference type="EMBL" id="GMT01138.1"/>
    </source>
</evidence>
<name>A0AAV5U3X0_9BILA</name>
<dbReference type="Proteomes" id="UP001432027">
    <property type="component" value="Unassembled WGS sequence"/>
</dbReference>
<keyword evidence="3" id="KW-1185">Reference proteome</keyword>
<reference evidence="2" key="1">
    <citation type="submission" date="2023-10" db="EMBL/GenBank/DDBJ databases">
        <title>Genome assembly of Pristionchus species.</title>
        <authorList>
            <person name="Yoshida K."/>
            <person name="Sommer R.J."/>
        </authorList>
    </citation>
    <scope>NUCLEOTIDE SEQUENCE</scope>
    <source>
        <strain evidence="2">RS0144</strain>
    </source>
</reference>
<gene>
    <name evidence="2" type="ORF">PENTCL1PPCAC_23312</name>
</gene>
<evidence type="ECO:0000256" key="1">
    <source>
        <dbReference type="SAM" id="MobiDB-lite"/>
    </source>
</evidence>
<feature type="compositionally biased region" description="Basic and acidic residues" evidence="1">
    <location>
        <begin position="186"/>
        <end position="203"/>
    </location>
</feature>
<feature type="non-terminal residue" evidence="2">
    <location>
        <position position="1"/>
    </location>
</feature>
<organism evidence="2 3">
    <name type="scientific">Pristionchus entomophagus</name>
    <dbReference type="NCBI Taxonomy" id="358040"/>
    <lineage>
        <taxon>Eukaryota</taxon>
        <taxon>Metazoa</taxon>
        <taxon>Ecdysozoa</taxon>
        <taxon>Nematoda</taxon>
        <taxon>Chromadorea</taxon>
        <taxon>Rhabditida</taxon>
        <taxon>Rhabditina</taxon>
        <taxon>Diplogasteromorpha</taxon>
        <taxon>Diplogasteroidea</taxon>
        <taxon>Neodiplogasteridae</taxon>
        <taxon>Pristionchus</taxon>
    </lineage>
</organism>
<protein>
    <recommendedName>
        <fullName evidence="4">C2H2-type domain-containing protein</fullName>
    </recommendedName>
</protein>
<comment type="caution">
    <text evidence="2">The sequence shown here is derived from an EMBL/GenBank/DDBJ whole genome shotgun (WGS) entry which is preliminary data.</text>
</comment>